<evidence type="ECO:0000313" key="3">
    <source>
        <dbReference type="Proteomes" id="UP000680067"/>
    </source>
</evidence>
<dbReference type="AlphaFoldDB" id="A0A941I624"/>
<organism evidence="2 3">
    <name type="scientific">Undibacterium luofuense</name>
    <dbReference type="NCBI Taxonomy" id="2828733"/>
    <lineage>
        <taxon>Bacteria</taxon>
        <taxon>Pseudomonadati</taxon>
        <taxon>Pseudomonadota</taxon>
        <taxon>Betaproteobacteria</taxon>
        <taxon>Burkholderiales</taxon>
        <taxon>Oxalobacteraceae</taxon>
        <taxon>Undibacterium</taxon>
    </lineage>
</organism>
<dbReference type="RefSeq" id="WP_212687568.1">
    <property type="nucleotide sequence ID" value="NZ_JAGSPN010000005.1"/>
</dbReference>
<dbReference type="PANTHER" id="PTHR43317:SF1">
    <property type="entry name" value="THERMOSPERMINE SYNTHASE ACAULIS5"/>
    <property type="match status" value="1"/>
</dbReference>
<keyword evidence="1" id="KW-0620">Polyamine biosynthesis</keyword>
<proteinExistence type="predicted"/>
<dbReference type="Gene3D" id="3.40.50.150">
    <property type="entry name" value="Vaccinia Virus protein VP39"/>
    <property type="match status" value="1"/>
</dbReference>
<gene>
    <name evidence="2" type="ORF">KDM89_08765</name>
</gene>
<dbReference type="EMBL" id="JAGSPN010000005">
    <property type="protein sequence ID" value="MBR7782231.1"/>
    <property type="molecule type" value="Genomic_DNA"/>
</dbReference>
<comment type="caution">
    <text evidence="2">The sequence shown here is derived from an EMBL/GenBank/DDBJ whole genome shotgun (WGS) entry which is preliminary data.</text>
</comment>
<keyword evidence="3" id="KW-1185">Reference proteome</keyword>
<evidence type="ECO:0000313" key="2">
    <source>
        <dbReference type="EMBL" id="MBR7782231.1"/>
    </source>
</evidence>
<reference evidence="2" key="1">
    <citation type="submission" date="2021-04" db="EMBL/GenBank/DDBJ databases">
        <title>novel species isolated from subtropical streams in China.</title>
        <authorList>
            <person name="Lu H."/>
        </authorList>
    </citation>
    <scope>NUCLEOTIDE SEQUENCE</scope>
    <source>
        <strain evidence="2">LFS511W</strain>
    </source>
</reference>
<dbReference type="GO" id="GO:0006596">
    <property type="term" value="P:polyamine biosynthetic process"/>
    <property type="evidence" value="ECO:0007669"/>
    <property type="project" value="UniProtKB-KW"/>
</dbReference>
<dbReference type="PANTHER" id="PTHR43317">
    <property type="entry name" value="THERMOSPERMINE SYNTHASE ACAULIS5"/>
    <property type="match status" value="1"/>
</dbReference>
<protein>
    <submittedName>
        <fullName evidence="2">Spermidine synthase</fullName>
    </submittedName>
</protein>
<name>A0A941I624_9BURK</name>
<sequence>MKSKATQAYRDQSASITLPSVNVVDKHGVRTLHLGSDAIQGAMRLAVPDQIELEYVQQMMLWLLFQDQPQHIVQFGLGAAALTKFCYHRFPDTRVTAVELNPAVIQACRTHFFLPEDDARLQVLELNALDFAADPRRAGSVDILQIDLYDAAAEAPALGSIPFYQSCAQLLNEQGILTVNIFGTPENFRRNCDDHIAMLSESFDAVCWLPLVHDANTVVLAFRSAPVIDFDALYERAAEIRTRYKLPAAKWVKGLQRWMQEIA</sequence>
<dbReference type="InterPro" id="IPR029063">
    <property type="entry name" value="SAM-dependent_MTases_sf"/>
</dbReference>
<dbReference type="Pfam" id="PF01564">
    <property type="entry name" value="Spermine_synth"/>
    <property type="match status" value="1"/>
</dbReference>
<dbReference type="SUPFAM" id="SSF53335">
    <property type="entry name" value="S-adenosyl-L-methionine-dependent methyltransferases"/>
    <property type="match status" value="1"/>
</dbReference>
<evidence type="ECO:0000256" key="1">
    <source>
        <dbReference type="ARBA" id="ARBA00023115"/>
    </source>
</evidence>
<accession>A0A941I624</accession>
<dbReference type="Proteomes" id="UP000680067">
    <property type="component" value="Unassembled WGS sequence"/>
</dbReference>